<organism evidence="2 3">
    <name type="scientific">Paenibacillus endophyticus</name>
    <dbReference type="NCBI Taxonomy" id="1294268"/>
    <lineage>
        <taxon>Bacteria</taxon>
        <taxon>Bacillati</taxon>
        <taxon>Bacillota</taxon>
        <taxon>Bacilli</taxon>
        <taxon>Bacillales</taxon>
        <taxon>Paenibacillaceae</taxon>
        <taxon>Paenibacillus</taxon>
    </lineage>
</organism>
<dbReference type="EMBL" id="JACHXW010000008">
    <property type="protein sequence ID" value="MBB3152945.1"/>
    <property type="molecule type" value="Genomic_DNA"/>
</dbReference>
<keyword evidence="1" id="KW-1133">Transmembrane helix</keyword>
<dbReference type="AlphaFoldDB" id="A0A7W5C884"/>
<reference evidence="2 3" key="1">
    <citation type="submission" date="2020-08" db="EMBL/GenBank/DDBJ databases">
        <title>Genomic Encyclopedia of Type Strains, Phase III (KMG-III): the genomes of soil and plant-associated and newly described type strains.</title>
        <authorList>
            <person name="Whitman W."/>
        </authorList>
    </citation>
    <scope>NUCLEOTIDE SEQUENCE [LARGE SCALE GENOMIC DNA]</scope>
    <source>
        <strain evidence="2 3">CECT 8234</strain>
    </source>
</reference>
<sequence>MQVILAGIMSGVLFIVGGIHFNWLFGGRSGFAIAVPTKSENKQPLFKPGPMEIAAVILLFWAAAILLLMHVVIIPPIGPAWLPAFSGVTFWMMAIS</sequence>
<keyword evidence="3" id="KW-1185">Reference proteome</keyword>
<gene>
    <name evidence="2" type="ORF">FHS16_003004</name>
</gene>
<proteinExistence type="predicted"/>
<evidence type="ECO:0000313" key="3">
    <source>
        <dbReference type="Proteomes" id="UP000518605"/>
    </source>
</evidence>
<dbReference type="Proteomes" id="UP000518605">
    <property type="component" value="Unassembled WGS sequence"/>
</dbReference>
<evidence type="ECO:0000313" key="2">
    <source>
        <dbReference type="EMBL" id="MBB3152945.1"/>
    </source>
</evidence>
<keyword evidence="1" id="KW-0812">Transmembrane</keyword>
<feature type="transmembrane region" description="Helical" evidence="1">
    <location>
        <begin position="6"/>
        <end position="25"/>
    </location>
</feature>
<evidence type="ECO:0000256" key="1">
    <source>
        <dbReference type="SAM" id="Phobius"/>
    </source>
</evidence>
<protein>
    <recommendedName>
        <fullName evidence="4">DUF3995 domain-containing protein</fullName>
    </recommendedName>
</protein>
<dbReference type="RefSeq" id="WP_183563611.1">
    <property type="nucleotide sequence ID" value="NZ_CBCSLB010000028.1"/>
</dbReference>
<name>A0A7W5C884_9BACL</name>
<comment type="caution">
    <text evidence="2">The sequence shown here is derived from an EMBL/GenBank/DDBJ whole genome shotgun (WGS) entry which is preliminary data.</text>
</comment>
<accession>A0A7W5C884</accession>
<keyword evidence="1" id="KW-0472">Membrane</keyword>
<evidence type="ECO:0008006" key="4">
    <source>
        <dbReference type="Google" id="ProtNLM"/>
    </source>
</evidence>
<feature type="transmembrane region" description="Helical" evidence="1">
    <location>
        <begin position="53"/>
        <end position="74"/>
    </location>
</feature>